<keyword evidence="3" id="KW-0812">Transmembrane</keyword>
<feature type="region of interest" description="Disordered" evidence="2">
    <location>
        <begin position="78"/>
        <end position="102"/>
    </location>
</feature>
<feature type="transmembrane region" description="Helical" evidence="3">
    <location>
        <begin position="175"/>
        <end position="195"/>
    </location>
</feature>
<keyword evidence="1" id="KW-0175">Coiled coil</keyword>
<keyword evidence="5" id="KW-1185">Reference proteome</keyword>
<feature type="coiled-coil region" evidence="1">
    <location>
        <begin position="128"/>
        <end position="155"/>
    </location>
</feature>
<keyword evidence="3" id="KW-1133">Transmembrane helix</keyword>
<evidence type="ECO:0000256" key="3">
    <source>
        <dbReference type="SAM" id="Phobius"/>
    </source>
</evidence>
<evidence type="ECO:0000313" key="4">
    <source>
        <dbReference type="EMBL" id="QDV07164.1"/>
    </source>
</evidence>
<sequence length="402" mass="43387">MGQSRGNGDQGTREPAAAHGLDPASPLTVAEAAALAGVPLATLEAQLDDGSLLFETGQGGRAGNRIVRLMDLADLYPKLRPGAAGPPAEPDPEEPSESTVPARVDSRVNSLGADDSIAGAVRASGADRNALIELCQDLETRLDLAERERQASTASLLMAQRRVLDLERRDERRPIAWMAAATLGVFGVALAILAFRLPSTVRAAAREELGVLQSDFEERTARMRESLDASMASLAGSMSAAMETAREEERELLKSEREAQAAQIAALEARLAEARALQLSETEALTRELTRQVTDEAAERLAADVEERRVRNEALELRLRAAEALGDSAREALAQERSVSEAEREAFRQQLEETLERHDEALKAALARLEASGERPAPAAEPSEKESTPAPWWKRALGDLRD</sequence>
<dbReference type="EMBL" id="CP036434">
    <property type="protein sequence ID" value="QDV07164.1"/>
    <property type="molecule type" value="Genomic_DNA"/>
</dbReference>
<feature type="region of interest" description="Disordered" evidence="2">
    <location>
        <begin position="1"/>
        <end position="24"/>
    </location>
</feature>
<feature type="region of interest" description="Disordered" evidence="2">
    <location>
        <begin position="362"/>
        <end position="402"/>
    </location>
</feature>
<accession>A0A518ESU5</accession>
<dbReference type="Proteomes" id="UP000320390">
    <property type="component" value="Chromosome"/>
</dbReference>
<reference evidence="4 5" key="1">
    <citation type="submission" date="2019-02" db="EMBL/GenBank/DDBJ databases">
        <title>Deep-cultivation of Planctomycetes and their phenomic and genomic characterization uncovers novel biology.</title>
        <authorList>
            <person name="Wiegand S."/>
            <person name="Jogler M."/>
            <person name="Boedeker C."/>
            <person name="Pinto D."/>
            <person name="Vollmers J."/>
            <person name="Rivas-Marin E."/>
            <person name="Kohn T."/>
            <person name="Peeters S.H."/>
            <person name="Heuer A."/>
            <person name="Rast P."/>
            <person name="Oberbeckmann S."/>
            <person name="Bunk B."/>
            <person name="Jeske O."/>
            <person name="Meyerdierks A."/>
            <person name="Storesund J.E."/>
            <person name="Kallscheuer N."/>
            <person name="Luecker S."/>
            <person name="Lage O.M."/>
            <person name="Pohl T."/>
            <person name="Merkel B.J."/>
            <person name="Hornburger P."/>
            <person name="Mueller R.-W."/>
            <person name="Bruemmer F."/>
            <person name="Labrenz M."/>
            <person name="Spormann A.M."/>
            <person name="Op den Camp H."/>
            <person name="Overmann J."/>
            <person name="Amann R."/>
            <person name="Jetten M.S.M."/>
            <person name="Mascher T."/>
            <person name="Medema M.H."/>
            <person name="Devos D.P."/>
            <person name="Kaster A.-K."/>
            <person name="Ovreas L."/>
            <person name="Rohde M."/>
            <person name="Galperin M.Y."/>
            <person name="Jogler C."/>
        </authorList>
    </citation>
    <scope>NUCLEOTIDE SEQUENCE [LARGE SCALE GENOMIC DNA]</scope>
    <source>
        <strain evidence="4 5">Poly30</strain>
    </source>
</reference>
<evidence type="ECO:0000256" key="1">
    <source>
        <dbReference type="SAM" id="Coils"/>
    </source>
</evidence>
<dbReference type="AlphaFoldDB" id="A0A518ESU5"/>
<gene>
    <name evidence="4" type="ORF">Poly30_26830</name>
</gene>
<evidence type="ECO:0000313" key="5">
    <source>
        <dbReference type="Proteomes" id="UP000320390"/>
    </source>
</evidence>
<proteinExistence type="predicted"/>
<name>A0A518ESU5_9BACT</name>
<keyword evidence="3" id="KW-0472">Membrane</keyword>
<organism evidence="4 5">
    <name type="scientific">Saltatorellus ferox</name>
    <dbReference type="NCBI Taxonomy" id="2528018"/>
    <lineage>
        <taxon>Bacteria</taxon>
        <taxon>Pseudomonadati</taxon>
        <taxon>Planctomycetota</taxon>
        <taxon>Planctomycetia</taxon>
        <taxon>Planctomycetia incertae sedis</taxon>
        <taxon>Saltatorellus</taxon>
    </lineage>
</organism>
<dbReference type="RefSeq" id="WP_145197986.1">
    <property type="nucleotide sequence ID" value="NZ_CP036434.1"/>
</dbReference>
<evidence type="ECO:0000256" key="2">
    <source>
        <dbReference type="SAM" id="MobiDB-lite"/>
    </source>
</evidence>
<protein>
    <submittedName>
        <fullName evidence="4">Uncharacterized protein</fullName>
    </submittedName>
</protein>